<keyword evidence="1" id="KW-0234">DNA repair</keyword>
<dbReference type="Pfam" id="PF14214">
    <property type="entry name" value="Helitron_like_N"/>
    <property type="match status" value="1"/>
</dbReference>
<dbReference type="AlphaFoldDB" id="A0A4Q2V051"/>
<dbReference type="GO" id="GO:0006310">
    <property type="term" value="P:DNA recombination"/>
    <property type="evidence" value="ECO:0007669"/>
    <property type="project" value="UniProtKB-KW"/>
</dbReference>
<dbReference type="EC" id="5.6.2.3" evidence="1"/>
<feature type="domain" description="DNA helicase Pif1-like DEAD-box helicase" evidence="3">
    <location>
        <begin position="846"/>
        <end position="903"/>
    </location>
</feature>
<evidence type="ECO:0000256" key="2">
    <source>
        <dbReference type="SAM" id="MobiDB-lite"/>
    </source>
</evidence>
<organism evidence="5 6">
    <name type="scientific">Fusarium oxysporum f. sp. narcissi</name>
    <dbReference type="NCBI Taxonomy" id="451672"/>
    <lineage>
        <taxon>Eukaryota</taxon>
        <taxon>Fungi</taxon>
        <taxon>Dikarya</taxon>
        <taxon>Ascomycota</taxon>
        <taxon>Pezizomycotina</taxon>
        <taxon>Sordariomycetes</taxon>
        <taxon>Hypocreomycetidae</taxon>
        <taxon>Hypocreales</taxon>
        <taxon>Nectriaceae</taxon>
        <taxon>Fusarium</taxon>
        <taxon>Fusarium oxysporum species complex</taxon>
    </lineage>
</organism>
<sequence>MNSWDTPAHGVPSQVFERLERNEPSAREKAQTAHIVPPTERGIDDHDPIDIQEIVGALLEEQNALGVATGYDCVNRDDERGADDKGERLYKTGSSVIFDLDDWPDIADAAKLRYLLESMGEAAVEDQGRRNAWRASVKVRHDRVAEPYIIISRGEDVADPFDTWHLASAFPSLLPRGMGGPRQAEEWVVAEREVALQICEAEFAARRLVSSRNMTLEAWANRKARKGEYRAGVLCIPAIWFMLNPNDIINPIKLKLTACRTRETEEAEKFLGLDQAYKRARLAISDPVSSAIFFHREVPMFFEHYVNVGEESVFGLVSQSYGAVETNERGALHLHGLLWLQGNMHLSTLSRDVQGEEHVAYRKRVIDYVDSIFSEDLDEGASAVVRAERQQKRNPCRFGAPWQVVEKTCFTEDGLQRIRRGHRLVNRWNKAMAVGLRHNHDISFIVTKCKGLSLIYYVTNYATKVEEPVWKRIVAAKELIRLLGDGKARSQPNDTRSSTGNAEGQNQTWQFLLRVANRIFTKRALSQVEVVAYFQGYGTEFTNSNAWTFLNLRRSAEDGALEARQWGVLSGESDPIADVTGSHSTDRNGSHNVAVYRPDGIGAATRLIDVLRNAITRTVITAASKELSAIVEQMYQFQETALASEEDLNAAIILNDGLSPPQGTVSSTGTPRQEQLRAIKSQQISLSRDREKAFQGMQSWPGATIPIDRATARGGSEDLEQQNGQAATADWMEDTNPSTSIMFGLFTSFCEVRRQVAKSLTPNRRQSIAFWLICRQLDQVRRDEHCTAQLCLFIGGNGGTGKSRVIAAIAELFAVGHSRIACSDTSTRTGAPSSSAGRRIDGQAKMDWQEKYALIIDEVGMLGARMLYAVNVQLRRLRESTQDFGDIPVIIFCGDFHQFRPVQEWSILLPSSSFPRGQGHGFGLEQQRQHDVAYVLWRKFTVVVPKEKVRAAQDPRLRRLITRVEFLNSNGYHEERRIPWESGIAVVTPLNRN</sequence>
<comment type="catalytic activity">
    <reaction evidence="1">
        <text>ATP + H2O = ADP + phosphate + H(+)</text>
        <dbReference type="Rhea" id="RHEA:13065"/>
        <dbReference type="ChEBI" id="CHEBI:15377"/>
        <dbReference type="ChEBI" id="CHEBI:15378"/>
        <dbReference type="ChEBI" id="CHEBI:30616"/>
        <dbReference type="ChEBI" id="CHEBI:43474"/>
        <dbReference type="ChEBI" id="CHEBI:456216"/>
        <dbReference type="EC" id="5.6.2.3"/>
    </reaction>
</comment>
<dbReference type="GO" id="GO:0000723">
    <property type="term" value="P:telomere maintenance"/>
    <property type="evidence" value="ECO:0007669"/>
    <property type="project" value="InterPro"/>
</dbReference>
<keyword evidence="1" id="KW-0067">ATP-binding</keyword>
<evidence type="ECO:0000259" key="4">
    <source>
        <dbReference type="Pfam" id="PF14214"/>
    </source>
</evidence>
<evidence type="ECO:0000256" key="1">
    <source>
        <dbReference type="RuleBase" id="RU363044"/>
    </source>
</evidence>
<dbReference type="Pfam" id="PF05970">
    <property type="entry name" value="PIF1"/>
    <property type="match status" value="1"/>
</dbReference>
<dbReference type="GO" id="GO:0006281">
    <property type="term" value="P:DNA repair"/>
    <property type="evidence" value="ECO:0007669"/>
    <property type="project" value="UniProtKB-KW"/>
</dbReference>
<keyword evidence="1" id="KW-0227">DNA damage</keyword>
<comment type="caution">
    <text evidence="5">The sequence shown here is derived from an EMBL/GenBank/DDBJ whole genome shotgun (WGS) entry which is preliminary data.</text>
</comment>
<dbReference type="SUPFAM" id="SSF52540">
    <property type="entry name" value="P-loop containing nucleoside triphosphate hydrolases"/>
    <property type="match status" value="1"/>
</dbReference>
<comment type="similarity">
    <text evidence="1">Belongs to the helicase family.</text>
</comment>
<dbReference type="GO" id="GO:0005524">
    <property type="term" value="F:ATP binding"/>
    <property type="evidence" value="ECO:0007669"/>
    <property type="project" value="UniProtKB-KW"/>
</dbReference>
<reference evidence="5 6" key="1">
    <citation type="submission" date="2016-12" db="EMBL/GenBank/DDBJ databases">
        <title>Draft genome sequence of Fusarium oxysporum causing rot on Narcissus.</title>
        <authorList>
            <person name="Armitage A.D."/>
            <person name="Taylor A."/>
            <person name="Clarkson J.P."/>
            <person name="Harrison R.J."/>
            <person name="Jackson A.C."/>
        </authorList>
    </citation>
    <scope>NUCLEOTIDE SEQUENCE [LARGE SCALE GENOMIC DNA]</scope>
    <source>
        <strain evidence="5 6">N139</strain>
    </source>
</reference>
<name>A0A4Q2V051_FUSOX</name>
<feature type="compositionally biased region" description="Basic and acidic residues" evidence="2">
    <location>
        <begin position="22"/>
        <end position="31"/>
    </location>
</feature>
<dbReference type="InterPro" id="IPR010285">
    <property type="entry name" value="DNA_helicase_pif1-like_DEAD"/>
</dbReference>
<dbReference type="Gene3D" id="3.40.50.300">
    <property type="entry name" value="P-loop containing nucleotide triphosphate hydrolases"/>
    <property type="match status" value="1"/>
</dbReference>
<proteinExistence type="inferred from homology"/>
<dbReference type="GO" id="GO:0043139">
    <property type="term" value="F:5'-3' DNA helicase activity"/>
    <property type="evidence" value="ECO:0007669"/>
    <property type="project" value="UniProtKB-EC"/>
</dbReference>
<dbReference type="EMBL" id="MQTW01000418">
    <property type="protein sequence ID" value="RYC80191.1"/>
    <property type="molecule type" value="Genomic_DNA"/>
</dbReference>
<keyword evidence="1" id="KW-0347">Helicase</keyword>
<feature type="region of interest" description="Disordered" evidence="2">
    <location>
        <begin position="22"/>
        <end position="46"/>
    </location>
</feature>
<evidence type="ECO:0000313" key="5">
    <source>
        <dbReference type="EMBL" id="RYC80191.1"/>
    </source>
</evidence>
<evidence type="ECO:0000259" key="3">
    <source>
        <dbReference type="Pfam" id="PF05970"/>
    </source>
</evidence>
<gene>
    <name evidence="5" type="ORF">BFJ63_vAg16926</name>
</gene>
<dbReference type="InterPro" id="IPR027417">
    <property type="entry name" value="P-loop_NTPase"/>
</dbReference>
<protein>
    <recommendedName>
        <fullName evidence="1">ATP-dependent DNA helicase</fullName>
        <ecNumber evidence="1">5.6.2.3</ecNumber>
    </recommendedName>
</protein>
<dbReference type="InterPro" id="IPR025476">
    <property type="entry name" value="Helitron_helicase-like"/>
</dbReference>
<keyword evidence="1" id="KW-0378">Hydrolase</keyword>
<keyword evidence="1" id="KW-0547">Nucleotide-binding</keyword>
<dbReference type="Proteomes" id="UP000290540">
    <property type="component" value="Unassembled WGS sequence"/>
</dbReference>
<evidence type="ECO:0000313" key="6">
    <source>
        <dbReference type="Proteomes" id="UP000290540"/>
    </source>
</evidence>
<dbReference type="GO" id="GO:0016887">
    <property type="term" value="F:ATP hydrolysis activity"/>
    <property type="evidence" value="ECO:0007669"/>
    <property type="project" value="RHEA"/>
</dbReference>
<comment type="cofactor">
    <cofactor evidence="1">
        <name>Mg(2+)</name>
        <dbReference type="ChEBI" id="CHEBI:18420"/>
    </cofactor>
</comment>
<accession>A0A4Q2V051</accession>
<keyword evidence="1" id="KW-0233">DNA recombination</keyword>
<feature type="domain" description="Helitron helicase-like" evidence="4">
    <location>
        <begin position="221"/>
        <end position="338"/>
    </location>
</feature>